<reference evidence="2 3" key="2">
    <citation type="journal article" date="2008" name="Nature">
        <title>The Phaeodactylum genome reveals the evolutionary history of diatom genomes.</title>
        <authorList>
            <person name="Bowler C."/>
            <person name="Allen A.E."/>
            <person name="Badger J.H."/>
            <person name="Grimwood J."/>
            <person name="Jabbari K."/>
            <person name="Kuo A."/>
            <person name="Maheswari U."/>
            <person name="Martens C."/>
            <person name="Maumus F."/>
            <person name="Otillar R.P."/>
            <person name="Rayko E."/>
            <person name="Salamov A."/>
            <person name="Vandepoele K."/>
            <person name="Beszteri B."/>
            <person name="Gruber A."/>
            <person name="Heijde M."/>
            <person name="Katinka M."/>
            <person name="Mock T."/>
            <person name="Valentin K."/>
            <person name="Verret F."/>
            <person name="Berges J.A."/>
            <person name="Brownlee C."/>
            <person name="Cadoret J.P."/>
            <person name="Chiovitti A."/>
            <person name="Choi C.J."/>
            <person name="Coesel S."/>
            <person name="De Martino A."/>
            <person name="Detter J.C."/>
            <person name="Durkin C."/>
            <person name="Falciatore A."/>
            <person name="Fournet J."/>
            <person name="Haruta M."/>
            <person name="Huysman M.J."/>
            <person name="Jenkins B.D."/>
            <person name="Jiroutova K."/>
            <person name="Jorgensen R.E."/>
            <person name="Joubert Y."/>
            <person name="Kaplan A."/>
            <person name="Kroger N."/>
            <person name="Kroth P.G."/>
            <person name="La Roche J."/>
            <person name="Lindquist E."/>
            <person name="Lommer M."/>
            <person name="Martin-Jezequel V."/>
            <person name="Lopez P.J."/>
            <person name="Lucas S."/>
            <person name="Mangogna M."/>
            <person name="McGinnis K."/>
            <person name="Medlin L.K."/>
            <person name="Montsant A."/>
            <person name="Oudot-Le Secq M.P."/>
            <person name="Napoli C."/>
            <person name="Obornik M."/>
            <person name="Parker M.S."/>
            <person name="Petit J.L."/>
            <person name="Porcel B.M."/>
            <person name="Poulsen N."/>
            <person name="Robison M."/>
            <person name="Rychlewski L."/>
            <person name="Rynearson T.A."/>
            <person name="Schmutz J."/>
            <person name="Shapiro H."/>
            <person name="Siaut M."/>
            <person name="Stanley M."/>
            <person name="Sussman M.R."/>
            <person name="Taylor A.R."/>
            <person name="Vardi A."/>
            <person name="von Dassow P."/>
            <person name="Vyverman W."/>
            <person name="Willis A."/>
            <person name="Wyrwicz L.S."/>
            <person name="Rokhsar D.S."/>
            <person name="Weissenbach J."/>
            <person name="Armbrust E.V."/>
            <person name="Green B.R."/>
            <person name="Van de Peer Y."/>
            <person name="Grigoriev I.V."/>
        </authorList>
    </citation>
    <scope>NUCLEOTIDE SEQUENCE [LARGE SCALE GENOMIC DNA]</scope>
    <source>
        <strain evidence="2 3">CCMP1335</strain>
    </source>
</reference>
<feature type="transmembrane region" description="Helical" evidence="1">
    <location>
        <begin position="6"/>
        <end position="23"/>
    </location>
</feature>
<keyword evidence="1" id="KW-1133">Transmembrane helix</keyword>
<dbReference type="GeneID" id="7443694"/>
<dbReference type="OMA" id="EEWTHEL"/>
<evidence type="ECO:0000313" key="2">
    <source>
        <dbReference type="EMBL" id="EED87784.1"/>
    </source>
</evidence>
<dbReference type="InParanoid" id="B8CFE0"/>
<sequence>NIKVAFSAATFVPQIFWLFLIVLPKSEVTKKILVSASIVQPDGTAPMAEFADVFDPSGDPQSAMVGMMQYPNFVSEEWSHVLTWDLFVGRWIWLDGLRRGVFTSHSVLLCNLIGPPGLLLHWIT</sequence>
<dbReference type="PANTHER" id="PTHR34543">
    <property type="entry name" value="PROTEIN ABA DEFICIENT 4, CHLOROPLASTIC"/>
    <property type="match status" value="1"/>
</dbReference>
<dbReference type="Proteomes" id="UP000001449">
    <property type="component" value="Chromosome 22"/>
</dbReference>
<accession>B8CFE0</accession>
<keyword evidence="1" id="KW-0472">Membrane</keyword>
<dbReference type="EMBL" id="CM000653">
    <property type="protein sequence ID" value="EED87784.1"/>
    <property type="molecule type" value="Genomic_DNA"/>
</dbReference>
<dbReference type="InterPro" id="IPR025461">
    <property type="entry name" value="ABA4-like"/>
</dbReference>
<dbReference type="PaxDb" id="35128-Thaps264782"/>
<proteinExistence type="predicted"/>
<dbReference type="RefSeq" id="XP_002295004.1">
    <property type="nucleotide sequence ID" value="XM_002294968.1"/>
</dbReference>
<keyword evidence="1" id="KW-0812">Transmembrane</keyword>
<feature type="non-terminal residue" evidence="2">
    <location>
        <position position="124"/>
    </location>
</feature>
<dbReference type="KEGG" id="tps:THAPSDRAFT_264782"/>
<reference evidence="2 3" key="1">
    <citation type="journal article" date="2004" name="Science">
        <title>The genome of the diatom Thalassiosira pseudonana: ecology, evolution, and metabolism.</title>
        <authorList>
            <person name="Armbrust E.V."/>
            <person name="Berges J.A."/>
            <person name="Bowler C."/>
            <person name="Green B.R."/>
            <person name="Martinez D."/>
            <person name="Putnam N.H."/>
            <person name="Zhou S."/>
            <person name="Allen A.E."/>
            <person name="Apt K.E."/>
            <person name="Bechner M."/>
            <person name="Brzezinski M.A."/>
            <person name="Chaal B.K."/>
            <person name="Chiovitti A."/>
            <person name="Davis A.K."/>
            <person name="Demarest M.S."/>
            <person name="Detter J.C."/>
            <person name="Glavina T."/>
            <person name="Goodstein D."/>
            <person name="Hadi M.Z."/>
            <person name="Hellsten U."/>
            <person name="Hildebrand M."/>
            <person name="Jenkins B.D."/>
            <person name="Jurka J."/>
            <person name="Kapitonov V.V."/>
            <person name="Kroger N."/>
            <person name="Lau W.W."/>
            <person name="Lane T.W."/>
            <person name="Larimer F.W."/>
            <person name="Lippmeier J.C."/>
            <person name="Lucas S."/>
            <person name="Medina M."/>
            <person name="Montsant A."/>
            <person name="Obornik M."/>
            <person name="Parker M.S."/>
            <person name="Palenik B."/>
            <person name="Pazour G.J."/>
            <person name="Richardson P.M."/>
            <person name="Rynearson T.A."/>
            <person name="Saito M.A."/>
            <person name="Schwartz D.C."/>
            <person name="Thamatrakoln K."/>
            <person name="Valentin K."/>
            <person name="Vardi A."/>
            <person name="Wilkerson F.P."/>
            <person name="Rokhsar D.S."/>
        </authorList>
    </citation>
    <scope>NUCLEOTIDE SEQUENCE [LARGE SCALE GENOMIC DNA]</scope>
    <source>
        <strain evidence="2 3">CCMP1335</strain>
    </source>
</reference>
<evidence type="ECO:0000313" key="3">
    <source>
        <dbReference type="Proteomes" id="UP000001449"/>
    </source>
</evidence>
<organism evidence="2 3">
    <name type="scientific">Thalassiosira pseudonana</name>
    <name type="common">Marine diatom</name>
    <name type="synonym">Cyclotella nana</name>
    <dbReference type="NCBI Taxonomy" id="35128"/>
    <lineage>
        <taxon>Eukaryota</taxon>
        <taxon>Sar</taxon>
        <taxon>Stramenopiles</taxon>
        <taxon>Ochrophyta</taxon>
        <taxon>Bacillariophyta</taxon>
        <taxon>Coscinodiscophyceae</taxon>
        <taxon>Thalassiosirophycidae</taxon>
        <taxon>Thalassiosirales</taxon>
        <taxon>Thalassiosiraceae</taxon>
        <taxon>Thalassiosira</taxon>
    </lineage>
</organism>
<feature type="non-terminal residue" evidence="2">
    <location>
        <position position="1"/>
    </location>
</feature>
<protein>
    <submittedName>
        <fullName evidence="2">Uncharacterized protein</fullName>
    </submittedName>
</protein>
<dbReference type="AlphaFoldDB" id="B8CFE0"/>
<dbReference type="PANTHER" id="PTHR34543:SF1">
    <property type="entry name" value="PROTEIN ABA DEFICIENT 4, CHLOROPLASTIC"/>
    <property type="match status" value="1"/>
</dbReference>
<gene>
    <name evidence="2" type="ORF">THAPSDRAFT_264782</name>
</gene>
<dbReference type="Pfam" id="PF14108">
    <property type="entry name" value="ABA4-like"/>
    <property type="match status" value="1"/>
</dbReference>
<name>B8CFE0_THAPS</name>
<dbReference type="eggNOG" id="ENOG502S4US">
    <property type="taxonomic scope" value="Eukaryota"/>
</dbReference>
<evidence type="ECO:0000256" key="1">
    <source>
        <dbReference type="SAM" id="Phobius"/>
    </source>
</evidence>
<dbReference type="HOGENOM" id="CLU_146087_0_0_1"/>
<keyword evidence="3" id="KW-1185">Reference proteome</keyword>